<dbReference type="PANTHER" id="PTHR24421">
    <property type="entry name" value="NITRATE/NITRITE SENSOR PROTEIN NARX-RELATED"/>
    <property type="match status" value="1"/>
</dbReference>
<evidence type="ECO:0000256" key="8">
    <source>
        <dbReference type="ARBA" id="ARBA00023012"/>
    </source>
</evidence>
<keyword evidence="6 11" id="KW-0418">Kinase</keyword>
<dbReference type="PROSITE" id="PS50109">
    <property type="entry name" value="HIS_KIN"/>
    <property type="match status" value="1"/>
</dbReference>
<evidence type="ECO:0000259" key="10">
    <source>
        <dbReference type="PROSITE" id="PS50109"/>
    </source>
</evidence>
<evidence type="ECO:0000256" key="1">
    <source>
        <dbReference type="ARBA" id="ARBA00000085"/>
    </source>
</evidence>
<dbReference type="SMART" id="SM00387">
    <property type="entry name" value="HATPase_c"/>
    <property type="match status" value="1"/>
</dbReference>
<feature type="transmembrane region" description="Helical" evidence="9">
    <location>
        <begin position="105"/>
        <end position="121"/>
    </location>
</feature>
<evidence type="ECO:0000256" key="4">
    <source>
        <dbReference type="ARBA" id="ARBA00022679"/>
    </source>
</evidence>
<proteinExistence type="predicted"/>
<evidence type="ECO:0000256" key="7">
    <source>
        <dbReference type="ARBA" id="ARBA00022840"/>
    </source>
</evidence>
<dbReference type="EC" id="2.7.13.3" evidence="2"/>
<sequence length="399" mass="41992">MSTIAPAPPAAPAALRRVPPGAWLVLLWLAVTVYTLVMDTRMMDPWHFVFGGPRSRMTGWPMLSVAGGLVAAAGLLTRRTLLALALLLAGTVFATMGLSVKDIPLLQFLPVIVALCYIAATRPRRTSVRAAAMALAVLIGYAVARALLGMPVEVSTAAVVVLTTVVAWLIGDTIHQGHAHEEALRARAAEAAVTAERLRIARELHDMVAHSVGIIAIQAGMGARVIDSRPAEARKALGAIEATSRETLSGLRRMLGTLRRSAPLDPAPGLADLGRLAAGAGEAGVRVEVRWRGERRPLPADIDLSAFRIVQEAVTNVVRHARTGHCRVTLEFTDAALSVEVTDDGRGADGTARGTGYGLAGMRERAALLGGALTAGPRPEGGYRVRATLPLPVPVPGDR</sequence>
<dbReference type="RefSeq" id="WP_375062190.1">
    <property type="nucleotide sequence ID" value="NZ_JBHGBT010000005.1"/>
</dbReference>
<keyword evidence="9" id="KW-0812">Transmembrane</keyword>
<evidence type="ECO:0000256" key="3">
    <source>
        <dbReference type="ARBA" id="ARBA00022553"/>
    </source>
</evidence>
<evidence type="ECO:0000256" key="5">
    <source>
        <dbReference type="ARBA" id="ARBA00022741"/>
    </source>
</evidence>
<feature type="transmembrane region" description="Helical" evidence="9">
    <location>
        <begin position="21"/>
        <end position="38"/>
    </location>
</feature>
<dbReference type="Gene3D" id="1.20.5.1930">
    <property type="match status" value="1"/>
</dbReference>
<reference evidence="11 12" key="1">
    <citation type="submission" date="2024-09" db="EMBL/GenBank/DDBJ databases">
        <title>Draft genome sequence of multifaceted antimicrobials producing Streptomyces sp. strain FH1.</title>
        <authorList>
            <person name="Hassan F."/>
            <person name="Ali H."/>
            <person name="Hassan N."/>
            <person name="Nawaz A."/>
        </authorList>
    </citation>
    <scope>NUCLEOTIDE SEQUENCE [LARGE SCALE GENOMIC DNA]</scope>
    <source>
        <strain evidence="11 12">FH1</strain>
    </source>
</reference>
<dbReference type="Proteomes" id="UP001577267">
    <property type="component" value="Unassembled WGS sequence"/>
</dbReference>
<dbReference type="SUPFAM" id="SSF55874">
    <property type="entry name" value="ATPase domain of HSP90 chaperone/DNA topoisomerase II/histidine kinase"/>
    <property type="match status" value="1"/>
</dbReference>
<keyword evidence="8" id="KW-0902">Two-component regulatory system</keyword>
<name>A0ABV4ZMA2_9ACTN</name>
<keyword evidence="9" id="KW-1133">Transmembrane helix</keyword>
<comment type="caution">
    <text evidence="11">The sequence shown here is derived from an EMBL/GenBank/DDBJ whole genome shotgun (WGS) entry which is preliminary data.</text>
</comment>
<dbReference type="Gene3D" id="3.30.565.10">
    <property type="entry name" value="Histidine kinase-like ATPase, C-terminal domain"/>
    <property type="match status" value="1"/>
</dbReference>
<keyword evidence="4" id="KW-0808">Transferase</keyword>
<dbReference type="CDD" id="cd16917">
    <property type="entry name" value="HATPase_UhpB-NarQ-NarX-like"/>
    <property type="match status" value="1"/>
</dbReference>
<feature type="transmembrane region" description="Helical" evidence="9">
    <location>
        <begin position="58"/>
        <end position="76"/>
    </location>
</feature>
<feature type="domain" description="Histidine kinase" evidence="10">
    <location>
        <begin position="308"/>
        <end position="393"/>
    </location>
</feature>
<keyword evidence="12" id="KW-1185">Reference proteome</keyword>
<gene>
    <name evidence="11" type="ORF">ACE11A_07295</name>
</gene>
<dbReference type="InterPro" id="IPR005467">
    <property type="entry name" value="His_kinase_dom"/>
</dbReference>
<feature type="transmembrane region" description="Helical" evidence="9">
    <location>
        <begin position="128"/>
        <end position="148"/>
    </location>
</feature>
<dbReference type="InterPro" id="IPR003594">
    <property type="entry name" value="HATPase_dom"/>
</dbReference>
<evidence type="ECO:0000256" key="6">
    <source>
        <dbReference type="ARBA" id="ARBA00022777"/>
    </source>
</evidence>
<evidence type="ECO:0000313" key="12">
    <source>
        <dbReference type="Proteomes" id="UP001577267"/>
    </source>
</evidence>
<evidence type="ECO:0000256" key="9">
    <source>
        <dbReference type="SAM" id="Phobius"/>
    </source>
</evidence>
<keyword evidence="3" id="KW-0597">Phosphoprotein</keyword>
<dbReference type="InterPro" id="IPR011712">
    <property type="entry name" value="Sig_transdc_His_kin_sub3_dim/P"/>
</dbReference>
<comment type="catalytic activity">
    <reaction evidence="1">
        <text>ATP + protein L-histidine = ADP + protein N-phospho-L-histidine.</text>
        <dbReference type="EC" id="2.7.13.3"/>
    </reaction>
</comment>
<evidence type="ECO:0000256" key="2">
    <source>
        <dbReference type="ARBA" id="ARBA00012438"/>
    </source>
</evidence>
<keyword evidence="5" id="KW-0547">Nucleotide-binding</keyword>
<keyword evidence="9" id="KW-0472">Membrane</keyword>
<dbReference type="GO" id="GO:0016301">
    <property type="term" value="F:kinase activity"/>
    <property type="evidence" value="ECO:0007669"/>
    <property type="project" value="UniProtKB-KW"/>
</dbReference>
<feature type="transmembrane region" description="Helical" evidence="9">
    <location>
        <begin position="154"/>
        <end position="171"/>
    </location>
</feature>
<organism evidence="11 12">
    <name type="scientific">Streptomyces carpaticus</name>
    <dbReference type="NCBI Taxonomy" id="285558"/>
    <lineage>
        <taxon>Bacteria</taxon>
        <taxon>Bacillati</taxon>
        <taxon>Actinomycetota</taxon>
        <taxon>Actinomycetes</taxon>
        <taxon>Kitasatosporales</taxon>
        <taxon>Streptomycetaceae</taxon>
        <taxon>Streptomyces</taxon>
    </lineage>
</organism>
<dbReference type="Pfam" id="PF02518">
    <property type="entry name" value="HATPase_c"/>
    <property type="match status" value="1"/>
</dbReference>
<dbReference type="EMBL" id="JBHGBT010000005">
    <property type="protein sequence ID" value="MFB4194156.1"/>
    <property type="molecule type" value="Genomic_DNA"/>
</dbReference>
<evidence type="ECO:0000313" key="11">
    <source>
        <dbReference type="EMBL" id="MFB4194156.1"/>
    </source>
</evidence>
<dbReference type="PANTHER" id="PTHR24421:SF10">
    <property type="entry name" value="NITRATE_NITRITE SENSOR PROTEIN NARQ"/>
    <property type="match status" value="1"/>
</dbReference>
<feature type="transmembrane region" description="Helical" evidence="9">
    <location>
        <begin position="81"/>
        <end position="99"/>
    </location>
</feature>
<protein>
    <recommendedName>
        <fullName evidence="2">histidine kinase</fullName>
        <ecNumber evidence="2">2.7.13.3</ecNumber>
    </recommendedName>
</protein>
<keyword evidence="7" id="KW-0067">ATP-binding</keyword>
<accession>A0ABV4ZMA2</accession>
<dbReference type="Pfam" id="PF07730">
    <property type="entry name" value="HisKA_3"/>
    <property type="match status" value="1"/>
</dbReference>
<dbReference type="InterPro" id="IPR036890">
    <property type="entry name" value="HATPase_C_sf"/>
</dbReference>
<dbReference type="InterPro" id="IPR050482">
    <property type="entry name" value="Sensor_HK_TwoCompSys"/>
</dbReference>